<comment type="subcellular location">
    <subcellularLocation>
        <location evidence="1">Cell envelope</location>
    </subcellularLocation>
</comment>
<dbReference type="PANTHER" id="PTHR32347">
    <property type="entry name" value="EFFLUX SYSTEM COMPONENT YKNX-RELATED"/>
    <property type="match status" value="1"/>
</dbReference>
<accession>A0A2P7BB55</accession>
<dbReference type="EMBL" id="PGGM01000006">
    <property type="protein sequence ID" value="PSH63700.1"/>
    <property type="molecule type" value="Genomic_DNA"/>
</dbReference>
<dbReference type="RefSeq" id="WP_106664979.1">
    <property type="nucleotide sequence ID" value="NZ_PGGM01000006.1"/>
</dbReference>
<feature type="transmembrane region" description="Helical" evidence="4">
    <location>
        <begin position="29"/>
        <end position="53"/>
    </location>
</feature>
<evidence type="ECO:0000313" key="6">
    <source>
        <dbReference type="Proteomes" id="UP000241764"/>
    </source>
</evidence>
<name>A0A2P7BB55_9HYPH</name>
<evidence type="ECO:0000256" key="3">
    <source>
        <dbReference type="SAM" id="Coils"/>
    </source>
</evidence>
<dbReference type="Proteomes" id="UP000241764">
    <property type="component" value="Unassembled WGS sequence"/>
</dbReference>
<dbReference type="PANTHER" id="PTHR32347:SF23">
    <property type="entry name" value="BLL5650 PROTEIN"/>
    <property type="match status" value="1"/>
</dbReference>
<dbReference type="AlphaFoldDB" id="A0A2P7BB55"/>
<feature type="coiled-coil region" evidence="3">
    <location>
        <begin position="176"/>
        <end position="203"/>
    </location>
</feature>
<dbReference type="OrthoDB" id="8112503at2"/>
<evidence type="ECO:0000256" key="2">
    <source>
        <dbReference type="ARBA" id="ARBA00023054"/>
    </source>
</evidence>
<gene>
    <name evidence="5" type="ORF">CU103_15790</name>
</gene>
<evidence type="ECO:0000313" key="5">
    <source>
        <dbReference type="EMBL" id="PSH63700.1"/>
    </source>
</evidence>
<keyword evidence="6" id="KW-1185">Reference proteome</keyword>
<sequence length="351" mass="38733">MNREVHRLGVNVPDPVESRRAGAGRIVRFVYAALVFGILGFFVVRFGAPLVLLNGPGVVTAQRSVISSPYVVRVERMDVRPGTKVEAGTLIAMVSSPQVNQTSSDLLLALAEITGSEAELRVKARVARDSIDAARSRFRMADDTLQRLEKANSAEDFGLIYRADVYRERAVAVQSLLALEAEAEEAAAQLVRLEAVRREIRGQFDAVKSEFDGGRILSPARGIIAPRTSYAGETMLAGSSIAEIFLDGDTFVDWYIPNFRLVDPRPGQRVIVVYGRTRLPGTISEILPISDQLESRRSSILREPSAGQIGRIRFDPGVLPPTLNATVHVHMFYSEFTDHIAWALVRLFNFN</sequence>
<keyword evidence="2 3" id="KW-0175">Coiled coil</keyword>
<dbReference type="InterPro" id="IPR050465">
    <property type="entry name" value="UPF0194_transport"/>
</dbReference>
<protein>
    <submittedName>
        <fullName evidence="5">HlyD family secretion protein</fullName>
    </submittedName>
</protein>
<keyword evidence="4" id="KW-0472">Membrane</keyword>
<dbReference type="GO" id="GO:0030313">
    <property type="term" value="C:cell envelope"/>
    <property type="evidence" value="ECO:0007669"/>
    <property type="project" value="UniProtKB-SubCell"/>
</dbReference>
<organism evidence="5 6">
    <name type="scientific">Phyllobacterium sophorae</name>
    <dbReference type="NCBI Taxonomy" id="1520277"/>
    <lineage>
        <taxon>Bacteria</taxon>
        <taxon>Pseudomonadati</taxon>
        <taxon>Pseudomonadota</taxon>
        <taxon>Alphaproteobacteria</taxon>
        <taxon>Hyphomicrobiales</taxon>
        <taxon>Phyllobacteriaceae</taxon>
        <taxon>Phyllobacterium</taxon>
    </lineage>
</organism>
<comment type="caution">
    <text evidence="5">The sequence shown here is derived from an EMBL/GenBank/DDBJ whole genome shotgun (WGS) entry which is preliminary data.</text>
</comment>
<evidence type="ECO:0000256" key="1">
    <source>
        <dbReference type="ARBA" id="ARBA00004196"/>
    </source>
</evidence>
<evidence type="ECO:0000256" key="4">
    <source>
        <dbReference type="SAM" id="Phobius"/>
    </source>
</evidence>
<reference evidence="6" key="1">
    <citation type="submission" date="2017-11" db="EMBL/GenBank/DDBJ databases">
        <authorList>
            <person name="Kuznetsova I."/>
            <person name="Sazanova A."/>
            <person name="Chirak E."/>
            <person name="Safronova V."/>
            <person name="Willems A."/>
        </authorList>
    </citation>
    <scope>NUCLEOTIDE SEQUENCE [LARGE SCALE GENOMIC DNA]</scope>
    <source>
        <strain evidence="6">CCBAU 03422</strain>
    </source>
</reference>
<keyword evidence="4" id="KW-0812">Transmembrane</keyword>
<keyword evidence="4" id="KW-1133">Transmembrane helix</keyword>
<proteinExistence type="predicted"/>